<dbReference type="Gene3D" id="1.10.1740.10">
    <property type="match status" value="1"/>
</dbReference>
<dbReference type="InterPro" id="IPR014327">
    <property type="entry name" value="RNA_pol_sigma70_bacteroid"/>
</dbReference>
<dbReference type="Gene3D" id="1.10.10.10">
    <property type="entry name" value="Winged helix-like DNA-binding domain superfamily/Winged helix DNA-binding domain"/>
    <property type="match status" value="1"/>
</dbReference>
<dbReference type="PANTHER" id="PTHR43133:SF46">
    <property type="entry name" value="RNA POLYMERASE SIGMA-70 FACTOR ECF SUBFAMILY"/>
    <property type="match status" value="1"/>
</dbReference>
<sequence>MSLSSATDLELQSFLKQDSREAFEEIYHRYWRHMYQAGFFILKDNDLTRDLVQEIFIKFWEHRYHIEITSLKSYLMNAVKYKVANSIRHEKVKEVFFTEAQKVNLDYYYPDDQLELLQLKQFIHQATSSLPPKCREIFFLSRNEHLSNKEIALKLDISEKTVENQMTIALKRLKKALGNLYFYCFLV</sequence>
<evidence type="ECO:0000256" key="2">
    <source>
        <dbReference type="ARBA" id="ARBA00023015"/>
    </source>
</evidence>
<dbReference type="STRING" id="475255.SAMN04488101_11370"/>
<evidence type="ECO:0000313" key="7">
    <source>
        <dbReference type="Proteomes" id="UP000192678"/>
    </source>
</evidence>
<name>A0A1W2EKT4_9SPHI</name>
<dbReference type="Proteomes" id="UP000192678">
    <property type="component" value="Unassembled WGS sequence"/>
</dbReference>
<keyword evidence="4" id="KW-0804">Transcription</keyword>
<protein>
    <submittedName>
        <fullName evidence="6">RNA polymerase sigma-70 factor, ECF subfamily</fullName>
    </submittedName>
</protein>
<keyword evidence="3" id="KW-0731">Sigma factor</keyword>
<dbReference type="GO" id="GO:0003677">
    <property type="term" value="F:DNA binding"/>
    <property type="evidence" value="ECO:0007669"/>
    <property type="project" value="InterPro"/>
</dbReference>
<keyword evidence="2" id="KW-0805">Transcription regulation</keyword>
<dbReference type="SUPFAM" id="SSF88659">
    <property type="entry name" value="Sigma3 and sigma4 domains of RNA polymerase sigma factors"/>
    <property type="match status" value="1"/>
</dbReference>
<gene>
    <name evidence="6" type="ORF">SAMN04488101_11370</name>
</gene>
<dbReference type="NCBIfam" id="TIGR02985">
    <property type="entry name" value="Sig70_bacteroi1"/>
    <property type="match status" value="1"/>
</dbReference>
<evidence type="ECO:0000259" key="5">
    <source>
        <dbReference type="Pfam" id="PF08281"/>
    </source>
</evidence>
<dbReference type="SUPFAM" id="SSF88946">
    <property type="entry name" value="Sigma2 domain of RNA polymerase sigma factors"/>
    <property type="match status" value="1"/>
</dbReference>
<evidence type="ECO:0000256" key="1">
    <source>
        <dbReference type="ARBA" id="ARBA00010641"/>
    </source>
</evidence>
<organism evidence="6 7">
    <name type="scientific">Pedobacter nyackensis</name>
    <dbReference type="NCBI Taxonomy" id="475255"/>
    <lineage>
        <taxon>Bacteria</taxon>
        <taxon>Pseudomonadati</taxon>
        <taxon>Bacteroidota</taxon>
        <taxon>Sphingobacteriia</taxon>
        <taxon>Sphingobacteriales</taxon>
        <taxon>Sphingobacteriaceae</taxon>
        <taxon>Pedobacter</taxon>
    </lineage>
</organism>
<comment type="similarity">
    <text evidence="1">Belongs to the sigma-70 factor family. ECF subfamily.</text>
</comment>
<keyword evidence="7" id="KW-1185">Reference proteome</keyword>
<feature type="domain" description="RNA polymerase sigma factor 70 region 4 type 2" evidence="5">
    <location>
        <begin position="123"/>
        <end position="173"/>
    </location>
</feature>
<dbReference type="InterPro" id="IPR013249">
    <property type="entry name" value="RNA_pol_sigma70_r4_t2"/>
</dbReference>
<dbReference type="RefSeq" id="WP_084291296.1">
    <property type="nucleotide sequence ID" value="NZ_FWYB01000013.1"/>
</dbReference>
<proteinExistence type="inferred from homology"/>
<dbReference type="GO" id="GO:0006352">
    <property type="term" value="P:DNA-templated transcription initiation"/>
    <property type="evidence" value="ECO:0007669"/>
    <property type="project" value="InterPro"/>
</dbReference>
<dbReference type="AlphaFoldDB" id="A0A1W2EKT4"/>
<dbReference type="GO" id="GO:0016987">
    <property type="term" value="F:sigma factor activity"/>
    <property type="evidence" value="ECO:0007669"/>
    <property type="project" value="UniProtKB-KW"/>
</dbReference>
<dbReference type="EMBL" id="FWYB01000013">
    <property type="protein sequence ID" value="SMD10293.1"/>
    <property type="molecule type" value="Genomic_DNA"/>
</dbReference>
<accession>A0A1W2EKT4</accession>
<dbReference type="InterPro" id="IPR039425">
    <property type="entry name" value="RNA_pol_sigma-70-like"/>
</dbReference>
<evidence type="ECO:0000256" key="3">
    <source>
        <dbReference type="ARBA" id="ARBA00023082"/>
    </source>
</evidence>
<dbReference type="NCBIfam" id="TIGR02937">
    <property type="entry name" value="sigma70-ECF"/>
    <property type="match status" value="1"/>
</dbReference>
<evidence type="ECO:0000313" key="6">
    <source>
        <dbReference type="EMBL" id="SMD10293.1"/>
    </source>
</evidence>
<dbReference type="PANTHER" id="PTHR43133">
    <property type="entry name" value="RNA POLYMERASE ECF-TYPE SIGMA FACTO"/>
    <property type="match status" value="1"/>
</dbReference>
<dbReference type="InterPro" id="IPR036388">
    <property type="entry name" value="WH-like_DNA-bd_sf"/>
</dbReference>
<evidence type="ECO:0000256" key="4">
    <source>
        <dbReference type="ARBA" id="ARBA00023163"/>
    </source>
</evidence>
<dbReference type="Pfam" id="PF08281">
    <property type="entry name" value="Sigma70_r4_2"/>
    <property type="match status" value="1"/>
</dbReference>
<dbReference type="InterPro" id="IPR014284">
    <property type="entry name" value="RNA_pol_sigma-70_dom"/>
</dbReference>
<dbReference type="OrthoDB" id="665981at2"/>
<dbReference type="InterPro" id="IPR013324">
    <property type="entry name" value="RNA_pol_sigma_r3/r4-like"/>
</dbReference>
<reference evidence="6 7" key="1">
    <citation type="submission" date="2017-04" db="EMBL/GenBank/DDBJ databases">
        <authorList>
            <person name="Afonso C.L."/>
            <person name="Miller P.J."/>
            <person name="Scott M.A."/>
            <person name="Spackman E."/>
            <person name="Goraichik I."/>
            <person name="Dimitrov K.M."/>
            <person name="Suarez D.L."/>
            <person name="Swayne D.E."/>
        </authorList>
    </citation>
    <scope>NUCLEOTIDE SEQUENCE [LARGE SCALE GENOMIC DNA]</scope>
    <source>
        <strain evidence="6 7">DSM 19625</strain>
    </source>
</reference>
<dbReference type="InterPro" id="IPR013325">
    <property type="entry name" value="RNA_pol_sigma_r2"/>
</dbReference>